<dbReference type="Pfam" id="PF13401">
    <property type="entry name" value="AAA_22"/>
    <property type="match status" value="1"/>
</dbReference>
<evidence type="ECO:0000313" key="8">
    <source>
        <dbReference type="Proteomes" id="UP001596137"/>
    </source>
</evidence>
<reference evidence="8" key="1">
    <citation type="journal article" date="2019" name="Int. J. Syst. Evol. Microbiol.">
        <title>The Global Catalogue of Microorganisms (GCM) 10K type strain sequencing project: providing services to taxonomists for standard genome sequencing and annotation.</title>
        <authorList>
            <consortium name="The Broad Institute Genomics Platform"/>
            <consortium name="The Broad Institute Genome Sequencing Center for Infectious Disease"/>
            <person name="Wu L."/>
            <person name="Ma J."/>
        </authorList>
    </citation>
    <scope>NUCLEOTIDE SEQUENCE [LARGE SCALE GENOMIC DNA]</scope>
    <source>
        <strain evidence="8">JCM 30346</strain>
    </source>
</reference>
<dbReference type="CDD" id="cd15831">
    <property type="entry name" value="BTAD"/>
    <property type="match status" value="1"/>
</dbReference>
<dbReference type="SUPFAM" id="SSF52540">
    <property type="entry name" value="P-loop containing nucleoside triphosphate hydrolases"/>
    <property type="match status" value="1"/>
</dbReference>
<dbReference type="PANTHER" id="PTHR35807">
    <property type="entry name" value="TRANSCRIPTIONAL REGULATOR REDD-RELATED"/>
    <property type="match status" value="1"/>
</dbReference>
<comment type="caution">
    <text evidence="7">The sequence shown here is derived from an EMBL/GenBank/DDBJ whole genome shotgun (WGS) entry which is preliminary data.</text>
</comment>
<dbReference type="SMART" id="SM00862">
    <property type="entry name" value="Trans_reg_C"/>
    <property type="match status" value="1"/>
</dbReference>
<dbReference type="InterPro" id="IPR027417">
    <property type="entry name" value="P-loop_NTPase"/>
</dbReference>
<dbReference type="Gene3D" id="3.40.50.300">
    <property type="entry name" value="P-loop containing nucleotide triphosphate hydrolases"/>
    <property type="match status" value="1"/>
</dbReference>
<organism evidence="7 8">
    <name type="scientific">Sphaerisporangium aureirubrum</name>
    <dbReference type="NCBI Taxonomy" id="1544736"/>
    <lineage>
        <taxon>Bacteria</taxon>
        <taxon>Bacillati</taxon>
        <taxon>Actinomycetota</taxon>
        <taxon>Actinomycetes</taxon>
        <taxon>Streptosporangiales</taxon>
        <taxon>Streptosporangiaceae</taxon>
        <taxon>Sphaerisporangium</taxon>
    </lineage>
</organism>
<dbReference type="SMART" id="SM01043">
    <property type="entry name" value="BTAD"/>
    <property type="match status" value="1"/>
</dbReference>
<protein>
    <submittedName>
        <fullName evidence="7">BTAD domain-containing putative transcriptional regulator</fullName>
    </submittedName>
</protein>
<evidence type="ECO:0000256" key="3">
    <source>
        <dbReference type="ARBA" id="ARBA00023125"/>
    </source>
</evidence>
<keyword evidence="4" id="KW-0804">Transcription</keyword>
<dbReference type="InterPro" id="IPR001867">
    <property type="entry name" value="OmpR/PhoB-type_DNA-bd"/>
</dbReference>
<gene>
    <name evidence="7" type="ORF">ACFP1K_28380</name>
</gene>
<sequence>MSHGVSSRLCCSILGPLEVRVDDVKAVIGAPKQRLLLAILLCRVNMVVPSVQLIDALWGDIPPRTARKNLQVYVSALRKIVGDRIDFQGWGYSFRAERDELDLLRFQEAAKNGRGAIRGGDPAVAAELLADAVGLWRDQPLAEFSHVPLVSREVGRFTELFLSVYEDWAELEIELGRHVEALAGLDVLAARFPTRERISAARMTALARCGRTSEALSHFEGLRRHLAAEMGIDPSPVLRTLYQEILRGTSAPRNGTPVKPIQAPANQLPRDIGDFVGREKEMRRIADESSAVTLITGDLGIGKTTLAVRVAHMLAPTFPDGAVVLPLRRRGGAPRPIADIQRELLEAIGLNIAAVRDEDVLSSVWRSWLAKRKVLLILDDAPDEASVRALLPGTSESKVLVTSRSRLSGLESVTRVGLGELSADEGTEFLRRMIGAPRVLGDLPAVSAIFERYGLSPLILRVLGGRFAGLPHVPLARLADRLGRAESVLDEFVAGDLSLRERFEEGYNRPTWTPWAAFRTLGALDAPPFSHDDLVDTLDGTGMPPERVIESLLEANILSVPDYEVTAHTMLYTMSPLAHRFAVELHRVTG</sequence>
<accession>A0ABW1NPA7</accession>
<name>A0ABW1NPA7_9ACTN</name>
<dbReference type="InterPro" id="IPR051677">
    <property type="entry name" value="AfsR-DnrI-RedD_regulator"/>
</dbReference>
<evidence type="ECO:0000259" key="6">
    <source>
        <dbReference type="SMART" id="SM01043"/>
    </source>
</evidence>
<dbReference type="InterPro" id="IPR036388">
    <property type="entry name" value="WH-like_DNA-bd_sf"/>
</dbReference>
<dbReference type="InterPro" id="IPR011990">
    <property type="entry name" value="TPR-like_helical_dom_sf"/>
</dbReference>
<dbReference type="PANTHER" id="PTHR35807:SF1">
    <property type="entry name" value="TRANSCRIPTIONAL REGULATOR REDD"/>
    <property type="match status" value="1"/>
</dbReference>
<dbReference type="Pfam" id="PF00486">
    <property type="entry name" value="Trans_reg_C"/>
    <property type="match status" value="1"/>
</dbReference>
<evidence type="ECO:0000256" key="4">
    <source>
        <dbReference type="ARBA" id="ARBA00023163"/>
    </source>
</evidence>
<dbReference type="RefSeq" id="WP_380758899.1">
    <property type="nucleotide sequence ID" value="NZ_JBHSRF010000055.1"/>
</dbReference>
<dbReference type="Pfam" id="PF03704">
    <property type="entry name" value="BTAD"/>
    <property type="match status" value="1"/>
</dbReference>
<proteinExistence type="inferred from homology"/>
<evidence type="ECO:0000313" key="7">
    <source>
        <dbReference type="EMBL" id="MFC6085111.1"/>
    </source>
</evidence>
<keyword evidence="2" id="KW-0805">Transcription regulation</keyword>
<dbReference type="Gene3D" id="1.10.10.10">
    <property type="entry name" value="Winged helix-like DNA-binding domain superfamily/Winged helix DNA-binding domain"/>
    <property type="match status" value="1"/>
</dbReference>
<evidence type="ECO:0000256" key="2">
    <source>
        <dbReference type="ARBA" id="ARBA00023015"/>
    </source>
</evidence>
<keyword evidence="8" id="KW-1185">Reference proteome</keyword>
<dbReference type="InterPro" id="IPR016032">
    <property type="entry name" value="Sig_transdc_resp-reg_C-effctor"/>
</dbReference>
<dbReference type="Proteomes" id="UP001596137">
    <property type="component" value="Unassembled WGS sequence"/>
</dbReference>
<evidence type="ECO:0000256" key="1">
    <source>
        <dbReference type="ARBA" id="ARBA00005820"/>
    </source>
</evidence>
<dbReference type="SUPFAM" id="SSF46894">
    <property type="entry name" value="C-terminal effector domain of the bipartite response regulators"/>
    <property type="match status" value="1"/>
</dbReference>
<dbReference type="PRINTS" id="PR00364">
    <property type="entry name" value="DISEASERSIST"/>
</dbReference>
<dbReference type="SUPFAM" id="SSF48452">
    <property type="entry name" value="TPR-like"/>
    <property type="match status" value="1"/>
</dbReference>
<feature type="domain" description="Bacterial transcriptional activator" evidence="6">
    <location>
        <begin position="101"/>
        <end position="246"/>
    </location>
</feature>
<dbReference type="InterPro" id="IPR005158">
    <property type="entry name" value="BTAD"/>
</dbReference>
<dbReference type="InterPro" id="IPR049945">
    <property type="entry name" value="AAA_22"/>
</dbReference>
<evidence type="ECO:0000259" key="5">
    <source>
        <dbReference type="SMART" id="SM00862"/>
    </source>
</evidence>
<dbReference type="Gene3D" id="1.25.40.10">
    <property type="entry name" value="Tetratricopeptide repeat domain"/>
    <property type="match status" value="1"/>
</dbReference>
<feature type="domain" description="OmpR/PhoB-type" evidence="5">
    <location>
        <begin position="25"/>
        <end position="94"/>
    </location>
</feature>
<keyword evidence="3" id="KW-0238">DNA-binding</keyword>
<dbReference type="EMBL" id="JBHSRF010000055">
    <property type="protein sequence ID" value="MFC6085111.1"/>
    <property type="molecule type" value="Genomic_DNA"/>
</dbReference>
<comment type="similarity">
    <text evidence="1">Belongs to the AfsR/DnrI/RedD regulatory family.</text>
</comment>